<dbReference type="GO" id="GO:0006801">
    <property type="term" value="P:superoxide metabolic process"/>
    <property type="evidence" value="ECO:0007669"/>
    <property type="project" value="InterPro"/>
</dbReference>
<dbReference type="Gene3D" id="2.60.40.200">
    <property type="entry name" value="Superoxide dismutase, copper/zinc binding domain"/>
    <property type="match status" value="1"/>
</dbReference>
<dbReference type="InterPro" id="IPR036423">
    <property type="entry name" value="SOD-like_Cu/Zn_dom_sf"/>
</dbReference>
<evidence type="ECO:0000313" key="2">
    <source>
        <dbReference type="EMBL" id="KAK6945429.1"/>
    </source>
</evidence>
<comment type="caution">
    <text evidence="2">The sequence shown here is derived from an EMBL/GenBank/DDBJ whole genome shotgun (WGS) entry which is preliminary data.</text>
</comment>
<dbReference type="Proteomes" id="UP001370490">
    <property type="component" value="Unassembled WGS sequence"/>
</dbReference>
<dbReference type="Pfam" id="PF00080">
    <property type="entry name" value="Sod_Cu"/>
    <property type="match status" value="1"/>
</dbReference>
<dbReference type="GO" id="GO:0046872">
    <property type="term" value="F:metal ion binding"/>
    <property type="evidence" value="ECO:0007669"/>
    <property type="project" value="InterPro"/>
</dbReference>
<protein>
    <recommendedName>
        <fullName evidence="1">Superoxide dismutase copper/zinc binding domain-containing protein</fullName>
    </recommendedName>
</protein>
<dbReference type="EMBL" id="JBAMMX010000003">
    <property type="protein sequence ID" value="KAK6945429.1"/>
    <property type="molecule type" value="Genomic_DNA"/>
</dbReference>
<keyword evidence="3" id="KW-1185">Reference proteome</keyword>
<organism evidence="2 3">
    <name type="scientific">Dillenia turbinata</name>
    <dbReference type="NCBI Taxonomy" id="194707"/>
    <lineage>
        <taxon>Eukaryota</taxon>
        <taxon>Viridiplantae</taxon>
        <taxon>Streptophyta</taxon>
        <taxon>Embryophyta</taxon>
        <taxon>Tracheophyta</taxon>
        <taxon>Spermatophyta</taxon>
        <taxon>Magnoliopsida</taxon>
        <taxon>eudicotyledons</taxon>
        <taxon>Gunneridae</taxon>
        <taxon>Pentapetalae</taxon>
        <taxon>Dilleniales</taxon>
        <taxon>Dilleniaceae</taxon>
        <taxon>Dillenia</taxon>
    </lineage>
</organism>
<feature type="domain" description="Superoxide dismutase copper/zinc binding" evidence="1">
    <location>
        <begin position="41"/>
        <end position="76"/>
    </location>
</feature>
<name>A0AAN8W3F1_9MAGN</name>
<accession>A0AAN8W3F1</accession>
<proteinExistence type="predicted"/>
<dbReference type="AlphaFoldDB" id="A0AAN8W3F1"/>
<dbReference type="InterPro" id="IPR001424">
    <property type="entry name" value="SOD_Cu_Zn_dom"/>
</dbReference>
<feature type="non-terminal residue" evidence="2">
    <location>
        <position position="85"/>
    </location>
</feature>
<evidence type="ECO:0000259" key="1">
    <source>
        <dbReference type="Pfam" id="PF00080"/>
    </source>
</evidence>
<dbReference type="SUPFAM" id="SSF49329">
    <property type="entry name" value="Cu,Zn superoxide dismutase-like"/>
    <property type="match status" value="1"/>
</dbReference>
<sequence length="85" mass="9066">MSGLSPGSIASISTLLATPPMAATPLLSLSLYFQFSILNFQSFFGPHFNPSEKNHGTPDAECHAGDLGNILAGPDELLRFQPEMC</sequence>
<gene>
    <name evidence="2" type="ORF">RJ641_026531</name>
</gene>
<evidence type="ECO:0000313" key="3">
    <source>
        <dbReference type="Proteomes" id="UP001370490"/>
    </source>
</evidence>
<reference evidence="2 3" key="1">
    <citation type="submission" date="2023-12" db="EMBL/GenBank/DDBJ databases">
        <title>A high-quality genome assembly for Dillenia turbinata (Dilleniales).</title>
        <authorList>
            <person name="Chanderbali A."/>
        </authorList>
    </citation>
    <scope>NUCLEOTIDE SEQUENCE [LARGE SCALE GENOMIC DNA]</scope>
    <source>
        <strain evidence="2">LSX21</strain>
        <tissue evidence="2">Leaf</tissue>
    </source>
</reference>